<dbReference type="GO" id="GO:0003677">
    <property type="term" value="F:DNA binding"/>
    <property type="evidence" value="ECO:0007669"/>
    <property type="project" value="UniProtKB-KW"/>
</dbReference>
<sequence>MNESVRIVVLIEDYLLNESLVNKINSSKKYKVEATFESGVQCLNYLLNHETDMFIVDLMLTNIDAIGIINHLRKNNSKAFKKLICVSDFNSLVFEMLDNLQMDYCLRKPFNVDYFMEIIDRISENNSHDDKNRMETVIKNEIYNLFIEMGVPRHLKGYNYVVTGIYNVCNNINLLNEVTKELYPGIAREYATTSSRVEQAIRHVIKVTWLNGNQEVLQKLFGYRAKYKPCNLEFISKIVDIVLSKYKY</sequence>
<dbReference type="GeneID" id="78289594"/>
<dbReference type="RefSeq" id="WP_092356867.1">
    <property type="nucleotide sequence ID" value="NZ_FOIN01000061.1"/>
</dbReference>
<dbReference type="Proteomes" id="UP000198558">
    <property type="component" value="Unassembled WGS sequence"/>
</dbReference>
<dbReference type="GO" id="GO:0005509">
    <property type="term" value="F:calcium ion binding"/>
    <property type="evidence" value="ECO:0007669"/>
    <property type="project" value="InterPro"/>
</dbReference>
<name>A0A1I0HTI3_9FIRM</name>
<protein>
    <submittedName>
        <fullName evidence="4">Two-component system, response regulator, stage 0 sporulation protein A</fullName>
    </submittedName>
</protein>
<evidence type="ECO:0000256" key="1">
    <source>
        <dbReference type="ARBA" id="ARBA00023125"/>
    </source>
</evidence>
<evidence type="ECO:0000313" key="4">
    <source>
        <dbReference type="EMBL" id="SET87379.1"/>
    </source>
</evidence>
<keyword evidence="5" id="KW-1185">Reference proteome</keyword>
<dbReference type="SUPFAM" id="SSF52172">
    <property type="entry name" value="CheY-like"/>
    <property type="match status" value="1"/>
</dbReference>
<dbReference type="InterPro" id="IPR016032">
    <property type="entry name" value="Sig_transdc_resp-reg_C-effctor"/>
</dbReference>
<dbReference type="InterPro" id="IPR014879">
    <property type="entry name" value="Spo0A_C"/>
</dbReference>
<evidence type="ECO:0000313" key="5">
    <source>
        <dbReference type="Proteomes" id="UP000198558"/>
    </source>
</evidence>
<dbReference type="Pfam" id="PF00072">
    <property type="entry name" value="Response_reg"/>
    <property type="match status" value="1"/>
</dbReference>
<dbReference type="InterPro" id="IPR036388">
    <property type="entry name" value="WH-like_DNA-bd_sf"/>
</dbReference>
<dbReference type="OrthoDB" id="9793299at2"/>
<dbReference type="InterPro" id="IPR001789">
    <property type="entry name" value="Sig_transdc_resp-reg_receiver"/>
</dbReference>
<dbReference type="GO" id="GO:0042173">
    <property type="term" value="P:regulation of sporulation resulting in formation of a cellular spore"/>
    <property type="evidence" value="ECO:0007669"/>
    <property type="project" value="InterPro"/>
</dbReference>
<reference evidence="5" key="1">
    <citation type="submission" date="2016-10" db="EMBL/GenBank/DDBJ databases">
        <authorList>
            <person name="Varghese N."/>
            <person name="Submissions S."/>
        </authorList>
    </citation>
    <scope>NUCLEOTIDE SEQUENCE [LARGE SCALE GENOMIC DNA]</scope>
    <source>
        <strain evidence="5">DSM 1551</strain>
    </source>
</reference>
<dbReference type="PROSITE" id="PS50110">
    <property type="entry name" value="RESPONSE_REGULATORY"/>
    <property type="match status" value="1"/>
</dbReference>
<dbReference type="GO" id="GO:0000160">
    <property type="term" value="P:phosphorelay signal transduction system"/>
    <property type="evidence" value="ECO:0007669"/>
    <property type="project" value="InterPro"/>
</dbReference>
<keyword evidence="1" id="KW-0238">DNA-binding</keyword>
<dbReference type="AlphaFoldDB" id="A0A1I0HTI3"/>
<dbReference type="Pfam" id="PF08769">
    <property type="entry name" value="Spo0A_C"/>
    <property type="match status" value="1"/>
</dbReference>
<dbReference type="GO" id="GO:0003700">
    <property type="term" value="F:DNA-binding transcription factor activity"/>
    <property type="evidence" value="ECO:0007669"/>
    <property type="project" value="InterPro"/>
</dbReference>
<dbReference type="GO" id="GO:0005737">
    <property type="term" value="C:cytoplasm"/>
    <property type="evidence" value="ECO:0007669"/>
    <property type="project" value="InterPro"/>
</dbReference>
<dbReference type="EMBL" id="FOIN01000061">
    <property type="protein sequence ID" value="SET87379.1"/>
    <property type="molecule type" value="Genomic_DNA"/>
</dbReference>
<organism evidence="4 5">
    <name type="scientific">Thomasclavelia cocleata</name>
    <dbReference type="NCBI Taxonomy" id="69824"/>
    <lineage>
        <taxon>Bacteria</taxon>
        <taxon>Bacillati</taxon>
        <taxon>Bacillota</taxon>
        <taxon>Erysipelotrichia</taxon>
        <taxon>Erysipelotrichales</taxon>
        <taxon>Coprobacillaceae</taxon>
        <taxon>Thomasclavelia</taxon>
    </lineage>
</organism>
<dbReference type="Gene3D" id="1.10.10.10">
    <property type="entry name" value="Winged helix-like DNA-binding domain superfamily/Winged helix DNA-binding domain"/>
    <property type="match status" value="1"/>
</dbReference>
<dbReference type="SMART" id="SM00448">
    <property type="entry name" value="REC"/>
    <property type="match status" value="1"/>
</dbReference>
<accession>A0A1I0HTI3</accession>
<dbReference type="Gene3D" id="3.40.50.2300">
    <property type="match status" value="1"/>
</dbReference>
<feature type="modified residue" description="4-aspartylphosphate" evidence="2">
    <location>
        <position position="57"/>
    </location>
</feature>
<evidence type="ECO:0000256" key="2">
    <source>
        <dbReference type="PROSITE-ProRule" id="PRU00169"/>
    </source>
</evidence>
<dbReference type="SUPFAM" id="SSF46894">
    <property type="entry name" value="C-terminal effector domain of the bipartite response regulators"/>
    <property type="match status" value="1"/>
</dbReference>
<evidence type="ECO:0000259" key="3">
    <source>
        <dbReference type="PROSITE" id="PS50110"/>
    </source>
</evidence>
<gene>
    <name evidence="4" type="ORF">SAMN04489758_1615</name>
</gene>
<proteinExistence type="predicted"/>
<feature type="domain" description="Response regulatory" evidence="3">
    <location>
        <begin position="7"/>
        <end position="123"/>
    </location>
</feature>
<keyword evidence="2" id="KW-0597">Phosphoprotein</keyword>
<dbReference type="InterPro" id="IPR011006">
    <property type="entry name" value="CheY-like_superfamily"/>
</dbReference>